<feature type="domain" description="GGDEF" evidence="3">
    <location>
        <begin position="470"/>
        <end position="603"/>
    </location>
</feature>
<dbReference type="NCBIfam" id="TIGR00254">
    <property type="entry name" value="GGDEF"/>
    <property type="match status" value="1"/>
</dbReference>
<dbReference type="Gene3D" id="3.30.450.20">
    <property type="entry name" value="PAS domain"/>
    <property type="match status" value="3"/>
</dbReference>
<dbReference type="Gene3D" id="3.30.70.270">
    <property type="match status" value="1"/>
</dbReference>
<accession>A0ABW4B694</accession>
<dbReference type="PROSITE" id="PS50883">
    <property type="entry name" value="EAL"/>
    <property type="match status" value="1"/>
</dbReference>
<dbReference type="Pfam" id="PF00990">
    <property type="entry name" value="GGDEF"/>
    <property type="match status" value="1"/>
</dbReference>
<dbReference type="PROSITE" id="PS50887">
    <property type="entry name" value="GGDEF"/>
    <property type="match status" value="1"/>
</dbReference>
<dbReference type="InterPro" id="IPR000700">
    <property type="entry name" value="PAS-assoc_C"/>
</dbReference>
<dbReference type="InterPro" id="IPR000160">
    <property type="entry name" value="GGDEF_dom"/>
</dbReference>
<gene>
    <name evidence="4" type="ORF">ACFQ45_15515</name>
</gene>
<dbReference type="PANTHER" id="PTHR44757:SF2">
    <property type="entry name" value="BIOFILM ARCHITECTURE MAINTENANCE PROTEIN MBAA"/>
    <property type="match status" value="1"/>
</dbReference>
<evidence type="ECO:0000313" key="5">
    <source>
        <dbReference type="Proteomes" id="UP001597059"/>
    </source>
</evidence>
<dbReference type="InterPro" id="IPR001610">
    <property type="entry name" value="PAC"/>
</dbReference>
<sequence>MHKKLEELLHKFFPEHSDQDNFYDFIQALDTLISEKDDEIVLLERSVDLASDVLQERESFAISHLELFEATFFSASEALVLVDFEKNALVFNDAFGDLWQLPDSLGGEISMSGFLDIFGTFLENPENFLQFLQRSHAQTEAFSGELLLNDGRWIRYNVRPRKRHGKLIGRLWSLLDITEERRTRHSIEAIQSELSSAHEMAKMGAWQFNLDASDFTLSPELLALIGLSEQGAQWSFDKVMAWVAVEHRGDLIKQFSKCRARGTTITAELQLYVNGESYHVILRGGLEVASHGEPDRIVGVLQDISDLRTSEHLVKVSSHFFQSSMQGNVLMDRLRNIIDFNEVASDIFKLSMDEFPQGINDRLKTAWTQDMSINEIWRYVVEHNHWAGEVYFTAPAMLEKTLWLSLEALRDDQGRITNFIAIFNDITESKNAQEKLHRMAYFDSQTALPNRFQFEQFLSQKLSSRAIRRNPLTLYYLDLDRFKFVNDSLGHHAGDRLLYLVGERLKEVVPQAALIARQGGDEFVVLWVGVLSDEEKAAIGQAIIDGLSRVFSVLNTQVYIGASMGIVSLPSDAVDLVSAMRYADISLYEAKKSGKGCFVFWHRQFLENATPERIQIESDLRDAITKNQLLVHYQPKVESDSGKVTGLEALVRWQHPRLGLIYPDRFISIAEESNVILELDRWVVNSVAKQQQTWKDMGLPLLPISVNISAAHVTRMELVNVFEDVLGRYPFLANCIDIELTETAIMADPDKATEVLNKLLKMGVKASVDDFGSGYTSLGYLKKLNANTLKIDRSFIDGITADDYDRDVARAIIALATSLSMDVVAEGVETKEQWELLRSFGCKYLQGYFFARPCSAQDIVKHFLLPQ</sequence>
<dbReference type="PANTHER" id="PTHR44757">
    <property type="entry name" value="DIGUANYLATE CYCLASE DGCP"/>
    <property type="match status" value="1"/>
</dbReference>
<dbReference type="SUPFAM" id="SSF55073">
    <property type="entry name" value="Nucleotide cyclase"/>
    <property type="match status" value="1"/>
</dbReference>
<dbReference type="InterPro" id="IPR035965">
    <property type="entry name" value="PAS-like_dom_sf"/>
</dbReference>
<dbReference type="InterPro" id="IPR029787">
    <property type="entry name" value="Nucleotide_cyclase"/>
</dbReference>
<name>A0ABW4B694_9GAMM</name>
<dbReference type="InterPro" id="IPR035919">
    <property type="entry name" value="EAL_sf"/>
</dbReference>
<feature type="domain" description="EAL" evidence="2">
    <location>
        <begin position="613"/>
        <end position="867"/>
    </location>
</feature>
<dbReference type="EMBL" id="JBHTMN010000018">
    <property type="protein sequence ID" value="MFD1384776.1"/>
    <property type="molecule type" value="Genomic_DNA"/>
</dbReference>
<dbReference type="SMART" id="SM00267">
    <property type="entry name" value="GGDEF"/>
    <property type="match status" value="1"/>
</dbReference>
<dbReference type="InterPro" id="IPR043128">
    <property type="entry name" value="Rev_trsase/Diguanyl_cyclase"/>
</dbReference>
<dbReference type="SUPFAM" id="SSF55785">
    <property type="entry name" value="PYP-like sensor domain (PAS domain)"/>
    <property type="match status" value="3"/>
</dbReference>
<dbReference type="PROSITE" id="PS50113">
    <property type="entry name" value="PAC"/>
    <property type="match status" value="1"/>
</dbReference>
<reference evidence="5" key="1">
    <citation type="journal article" date="2019" name="Int. J. Syst. Evol. Microbiol.">
        <title>The Global Catalogue of Microorganisms (GCM) 10K type strain sequencing project: providing services to taxonomists for standard genome sequencing and annotation.</title>
        <authorList>
            <consortium name="The Broad Institute Genomics Platform"/>
            <consortium name="The Broad Institute Genome Sequencing Center for Infectious Disease"/>
            <person name="Wu L."/>
            <person name="Ma J."/>
        </authorList>
    </citation>
    <scope>NUCLEOTIDE SEQUENCE [LARGE SCALE GENOMIC DNA]</scope>
    <source>
        <strain evidence="5">JCM 30774</strain>
    </source>
</reference>
<dbReference type="Pfam" id="PF13426">
    <property type="entry name" value="PAS_9"/>
    <property type="match status" value="1"/>
</dbReference>
<evidence type="ECO:0000259" key="3">
    <source>
        <dbReference type="PROSITE" id="PS50887"/>
    </source>
</evidence>
<evidence type="ECO:0000259" key="2">
    <source>
        <dbReference type="PROSITE" id="PS50883"/>
    </source>
</evidence>
<dbReference type="Gene3D" id="3.20.20.450">
    <property type="entry name" value="EAL domain"/>
    <property type="match status" value="1"/>
</dbReference>
<feature type="domain" description="PAC" evidence="1">
    <location>
        <begin position="386"/>
        <end position="438"/>
    </location>
</feature>
<dbReference type="SUPFAM" id="SSF141868">
    <property type="entry name" value="EAL domain-like"/>
    <property type="match status" value="1"/>
</dbReference>
<organism evidence="4 5">
    <name type="scientific">Rhodanobacter aciditrophus</name>
    <dbReference type="NCBI Taxonomy" id="1623218"/>
    <lineage>
        <taxon>Bacteria</taxon>
        <taxon>Pseudomonadati</taxon>
        <taxon>Pseudomonadota</taxon>
        <taxon>Gammaproteobacteria</taxon>
        <taxon>Lysobacterales</taxon>
        <taxon>Rhodanobacteraceae</taxon>
        <taxon>Rhodanobacter</taxon>
    </lineage>
</organism>
<dbReference type="Proteomes" id="UP001597059">
    <property type="component" value="Unassembled WGS sequence"/>
</dbReference>
<dbReference type="SMART" id="SM00086">
    <property type="entry name" value="PAC"/>
    <property type="match status" value="3"/>
</dbReference>
<dbReference type="CDD" id="cd01948">
    <property type="entry name" value="EAL"/>
    <property type="match status" value="1"/>
</dbReference>
<dbReference type="CDD" id="cd01949">
    <property type="entry name" value="GGDEF"/>
    <property type="match status" value="1"/>
</dbReference>
<dbReference type="RefSeq" id="WP_377369319.1">
    <property type="nucleotide sequence ID" value="NZ_JBHTMN010000018.1"/>
</dbReference>
<evidence type="ECO:0000259" key="1">
    <source>
        <dbReference type="PROSITE" id="PS50113"/>
    </source>
</evidence>
<dbReference type="InterPro" id="IPR000014">
    <property type="entry name" value="PAS"/>
</dbReference>
<comment type="caution">
    <text evidence="4">The sequence shown here is derived from an EMBL/GenBank/DDBJ whole genome shotgun (WGS) entry which is preliminary data.</text>
</comment>
<dbReference type="Pfam" id="PF00563">
    <property type="entry name" value="EAL"/>
    <property type="match status" value="1"/>
</dbReference>
<dbReference type="SMART" id="SM00052">
    <property type="entry name" value="EAL"/>
    <property type="match status" value="1"/>
</dbReference>
<dbReference type="InterPro" id="IPR052155">
    <property type="entry name" value="Biofilm_reg_signaling"/>
</dbReference>
<dbReference type="InterPro" id="IPR001633">
    <property type="entry name" value="EAL_dom"/>
</dbReference>
<keyword evidence="5" id="KW-1185">Reference proteome</keyword>
<proteinExistence type="predicted"/>
<protein>
    <submittedName>
        <fullName evidence="4">EAL domain-containing protein</fullName>
    </submittedName>
</protein>
<evidence type="ECO:0000313" key="4">
    <source>
        <dbReference type="EMBL" id="MFD1384776.1"/>
    </source>
</evidence>